<dbReference type="PANTHER" id="PTHR31299:SF0">
    <property type="entry name" value="ESTERASE, PUTATIVE (AFU_ORTHOLOGUE AFUA_1G05850)-RELATED"/>
    <property type="match status" value="1"/>
</dbReference>
<dbReference type="Gene3D" id="3.40.1660.10">
    <property type="entry name" value="EreA-like (biosynthetic domain)"/>
    <property type="match status" value="1"/>
</dbReference>
<feature type="chain" id="PRO_5046636788" evidence="2">
    <location>
        <begin position="23"/>
        <end position="859"/>
    </location>
</feature>
<feature type="compositionally biased region" description="Pro residues" evidence="1">
    <location>
        <begin position="818"/>
        <end position="828"/>
    </location>
</feature>
<dbReference type="EMBL" id="JBHUFD010000001">
    <property type="protein sequence ID" value="MFD1871195.1"/>
    <property type="molecule type" value="Genomic_DNA"/>
</dbReference>
<dbReference type="InterPro" id="IPR008969">
    <property type="entry name" value="CarboxyPept-like_regulatory"/>
</dbReference>
<dbReference type="Gene3D" id="1.20.1440.30">
    <property type="entry name" value="Biosynthetic Protein domain"/>
    <property type="match status" value="1"/>
</dbReference>
<dbReference type="Pfam" id="PF13715">
    <property type="entry name" value="CarbopepD_reg_2"/>
    <property type="match status" value="1"/>
</dbReference>
<evidence type="ECO:0000256" key="1">
    <source>
        <dbReference type="SAM" id="MobiDB-lite"/>
    </source>
</evidence>
<gene>
    <name evidence="3" type="ORF">ACFSDX_02070</name>
</gene>
<dbReference type="Pfam" id="PF05139">
    <property type="entry name" value="Erythro_esteras"/>
    <property type="match status" value="1"/>
</dbReference>
<feature type="signal peptide" evidence="2">
    <location>
        <begin position="1"/>
        <end position="22"/>
    </location>
</feature>
<evidence type="ECO:0000256" key="2">
    <source>
        <dbReference type="SAM" id="SignalP"/>
    </source>
</evidence>
<proteinExistence type="predicted"/>
<feature type="region of interest" description="Disordered" evidence="1">
    <location>
        <begin position="817"/>
        <end position="841"/>
    </location>
</feature>
<keyword evidence="4" id="KW-1185">Reference proteome</keyword>
<dbReference type="Gene3D" id="3.30.1870.10">
    <property type="entry name" value="EreA-like, domain 2"/>
    <property type="match status" value="1"/>
</dbReference>
<reference evidence="4" key="1">
    <citation type="journal article" date="2019" name="Int. J. Syst. Evol. Microbiol.">
        <title>The Global Catalogue of Microorganisms (GCM) 10K type strain sequencing project: providing services to taxonomists for standard genome sequencing and annotation.</title>
        <authorList>
            <consortium name="The Broad Institute Genomics Platform"/>
            <consortium name="The Broad Institute Genome Sequencing Center for Infectious Disease"/>
            <person name="Wu L."/>
            <person name="Ma J."/>
        </authorList>
    </citation>
    <scope>NUCLEOTIDE SEQUENCE [LARGE SCALE GENOMIC DNA]</scope>
    <source>
        <strain evidence="4">CGMCC 1.15795</strain>
    </source>
</reference>
<dbReference type="Proteomes" id="UP001597197">
    <property type="component" value="Unassembled WGS sequence"/>
</dbReference>
<keyword evidence="2" id="KW-0732">Signal</keyword>
<comment type="caution">
    <text evidence="3">The sequence shown here is derived from an EMBL/GenBank/DDBJ whole genome shotgun (WGS) entry which is preliminary data.</text>
</comment>
<evidence type="ECO:0000313" key="3">
    <source>
        <dbReference type="EMBL" id="MFD1871195.1"/>
    </source>
</evidence>
<protein>
    <submittedName>
        <fullName evidence="3">Erythromycin esterase family protein</fullName>
    </submittedName>
</protein>
<dbReference type="CDD" id="cd14728">
    <property type="entry name" value="Ere-like"/>
    <property type="match status" value="1"/>
</dbReference>
<dbReference type="SUPFAM" id="SSF159501">
    <property type="entry name" value="EreA/ChaN-like"/>
    <property type="match status" value="1"/>
</dbReference>
<name>A0ABW4QQ73_9BACT</name>
<dbReference type="InterPro" id="IPR052036">
    <property type="entry name" value="Hydrolase/PRTase-associated"/>
</dbReference>
<accession>A0ABW4QQ73</accession>
<dbReference type="SUPFAM" id="SSF49464">
    <property type="entry name" value="Carboxypeptidase regulatory domain-like"/>
    <property type="match status" value="1"/>
</dbReference>
<organism evidence="3 4">
    <name type="scientific">Hymenobacter bucti</name>
    <dbReference type="NCBI Taxonomy" id="1844114"/>
    <lineage>
        <taxon>Bacteria</taxon>
        <taxon>Pseudomonadati</taxon>
        <taxon>Bacteroidota</taxon>
        <taxon>Cytophagia</taxon>
        <taxon>Cytophagales</taxon>
        <taxon>Hymenobacteraceae</taxon>
        <taxon>Hymenobacter</taxon>
    </lineage>
</organism>
<evidence type="ECO:0000313" key="4">
    <source>
        <dbReference type="Proteomes" id="UP001597197"/>
    </source>
</evidence>
<dbReference type="RefSeq" id="WP_382311539.1">
    <property type="nucleotide sequence ID" value="NZ_JBHUFD010000001.1"/>
</dbReference>
<dbReference type="Gene3D" id="2.60.40.1120">
    <property type="entry name" value="Carboxypeptidase-like, regulatory domain"/>
    <property type="match status" value="1"/>
</dbReference>
<dbReference type="InterPro" id="IPR007815">
    <property type="entry name" value="Emycin_Estase"/>
</dbReference>
<dbReference type="PANTHER" id="PTHR31299">
    <property type="entry name" value="ESTERASE, PUTATIVE (AFU_ORTHOLOGUE AFUA_1G05850)-RELATED"/>
    <property type="match status" value="1"/>
</dbReference>
<sequence>MSWFRWLLLWGLGMGLGLEAQAQVATPDQAVPARPLRSLSPADTTFAELEFLRSEIGGARVVFLGEPTHGEGNVLAAKARLVAFLQQRLGFTTLGMESGFYSLHKAQRQITLGKSVAKNLESSVFPIWMRTREFQALVPLVGQEGLRVMGFDPQLSGEYSTDLVDDLDDFLSDEKGSDAINYDLLDEIISYQAERFAFPPSHQPAELEAELVKADKLLAKAAAAPTAARRNEALFWQQSLRSLRALAHDYADHDPGAKSQVEWVAADSNPRDAQMAENLLWYLRQHPAEKVICWGALPHFANRVEVLGNEELRAYRPMGRAVKEALGAGQVYILGTLAGGGTHGLPGAAGMAVPEPAAGTLEASLLALGSPYAFVSLKHDAAGRQLTTYALDYQPLAGPWSEVADGFLFLRSVAPPHFAAADSTAERADTTATLAATNQPPGSLNPAPGRAGTTLRRGVAAPDVSGVRLVRGVVLDQRSRAAVPYATVLLPGQGKGTTADASGHFVLPLPGPTKLQVRSLGYEVASVQSPVGNEELTVLLAPAAYALEEVRVATAPPDPVAIMQSVIKNIPINYEQQDYATQVYRHLRISNFDTLRYEAESVSRLRVPAGYQHFGRGFLMHEEATDFQVQQRHVLTAQQDPPAIAVTGGGSQAFVTGVDPVRISPLFVARNLRKFNLKLDSVRQQGGETLYLVSFAAKDANHRSTGSYLAGVYQGRLLIQKRDYAVVRYEALWQLDTANYNSVARKSLGRNNLVEKLYAQTFSSDRSTHVVDYAKGENGRYYARRSVGVAQTTGRTLRNKQPFYYQSLAEQFFQPLPEAGPAPAPPIKGAPKPAEVPYRPEFWEQYQRPGGALAPAATR</sequence>